<evidence type="ECO:0000313" key="2">
    <source>
        <dbReference type="EMBL" id="KAK7048446.1"/>
    </source>
</evidence>
<dbReference type="EMBL" id="JAWWNJ010000009">
    <property type="protein sequence ID" value="KAK7048446.1"/>
    <property type="molecule type" value="Genomic_DNA"/>
</dbReference>
<name>A0AAW0DB61_9AGAR</name>
<protein>
    <submittedName>
        <fullName evidence="2">Ubiquitin-CONJUGAT-2 domain-containing protein</fullName>
    </submittedName>
</protein>
<evidence type="ECO:0000313" key="3">
    <source>
        <dbReference type="Proteomes" id="UP001362999"/>
    </source>
</evidence>
<sequence length="602" mass="68549">MCMSLAESNNLPQIDQDYGGPIEIGEAVTVWFARESDLQGNRVSETDRKKRTRAGDAIQAALADEWEKDPRPVQVIQQTISEVGPLLQTTKSSHPSPKRLHRIEEKNFRWTSTYKQIRDWQCQRCTYGTEKLPHCVAAGTTSNTVDAGPSSTPPSSCHLDQLSDDDIYELALRLPSESLTTFSAAYPRLHNIVESVHLLVQRELRCFFLRTGIHYSVLGIGVAFDPRTRILSSDFDWLSQRAFTDYGIRKSVQKRDFTFFLPLAFSREHFTRVHPQIWKHLEEIDSAVQKAAKGTEQPQRSQRHEVVAVVYRMMTNIVVSLMKSCDTAYSSGRRGAPNPRIVHASEKAVVAYCHLFHLVISLCRTDPQILDDATTCLRNFIEHETARMKTEVPDLGELIVLFMLVSCCPPVGSAPPITWEQLAWPFLEEVLIRNSRWILKDTPCLEIMEEGPSEYRLAETLLRSKTSLRLVMFQITFLDMFSKAYGASGDITRLDNNYGFPEPEFPERMVEEAKAMYAIDAWPAFFEKVRCEQGAALSTEELSEILRGAIKTSETRQYHNPAPKKRQDVLRGQKKRAEEGMRAARRRAGQAGDEELEVFKPF</sequence>
<gene>
    <name evidence="2" type="ORF">R3P38DRAFT_2869444</name>
</gene>
<feature type="region of interest" description="Disordered" evidence="1">
    <location>
        <begin position="554"/>
        <end position="602"/>
    </location>
</feature>
<reference evidence="2 3" key="1">
    <citation type="journal article" date="2024" name="J Genomics">
        <title>Draft genome sequencing and assembly of Favolaschia claudopus CIRM-BRFM 2984 isolated from oak limbs.</title>
        <authorList>
            <person name="Navarro D."/>
            <person name="Drula E."/>
            <person name="Chaduli D."/>
            <person name="Cazenave R."/>
            <person name="Ahrendt S."/>
            <person name="Wang J."/>
            <person name="Lipzen A."/>
            <person name="Daum C."/>
            <person name="Barry K."/>
            <person name="Grigoriev I.V."/>
            <person name="Favel A."/>
            <person name="Rosso M.N."/>
            <person name="Martin F."/>
        </authorList>
    </citation>
    <scope>NUCLEOTIDE SEQUENCE [LARGE SCALE GENOMIC DNA]</scope>
    <source>
        <strain evidence="2 3">CIRM-BRFM 2984</strain>
    </source>
</reference>
<comment type="caution">
    <text evidence="2">The sequence shown here is derived from an EMBL/GenBank/DDBJ whole genome shotgun (WGS) entry which is preliminary data.</text>
</comment>
<dbReference type="Proteomes" id="UP001362999">
    <property type="component" value="Unassembled WGS sequence"/>
</dbReference>
<proteinExistence type="predicted"/>
<dbReference type="AlphaFoldDB" id="A0AAW0DB61"/>
<accession>A0AAW0DB61</accession>
<organism evidence="2 3">
    <name type="scientific">Favolaschia claudopus</name>
    <dbReference type="NCBI Taxonomy" id="2862362"/>
    <lineage>
        <taxon>Eukaryota</taxon>
        <taxon>Fungi</taxon>
        <taxon>Dikarya</taxon>
        <taxon>Basidiomycota</taxon>
        <taxon>Agaricomycotina</taxon>
        <taxon>Agaricomycetes</taxon>
        <taxon>Agaricomycetidae</taxon>
        <taxon>Agaricales</taxon>
        <taxon>Marasmiineae</taxon>
        <taxon>Mycenaceae</taxon>
        <taxon>Favolaschia</taxon>
    </lineage>
</organism>
<evidence type="ECO:0000256" key="1">
    <source>
        <dbReference type="SAM" id="MobiDB-lite"/>
    </source>
</evidence>
<keyword evidence="3" id="KW-1185">Reference proteome</keyword>
<feature type="compositionally biased region" description="Basic and acidic residues" evidence="1">
    <location>
        <begin position="565"/>
        <end position="582"/>
    </location>
</feature>